<dbReference type="PANTHER" id="PTHR14217">
    <property type="entry name" value="INOSITOL-TETRAKISPHOSPHATE 1-KINASE"/>
    <property type="match status" value="1"/>
</dbReference>
<dbReference type="RefSeq" id="XP_005829275.1">
    <property type="nucleotide sequence ID" value="XM_005829218.1"/>
</dbReference>
<dbReference type="OrthoDB" id="25308at2759"/>
<keyword evidence="7 10" id="KW-0067">ATP-binding</keyword>
<dbReference type="KEGG" id="gtt:GUITHDRAFT_111570"/>
<dbReference type="PaxDb" id="55529-EKX42295"/>
<evidence type="ECO:0000313" key="15">
    <source>
        <dbReference type="Proteomes" id="UP000011087"/>
    </source>
</evidence>
<dbReference type="EnsemblProtists" id="EKX42295">
    <property type="protein sequence ID" value="EKX42295"/>
    <property type="gene ID" value="GUITHDRAFT_111570"/>
</dbReference>
<dbReference type="InterPro" id="IPR011761">
    <property type="entry name" value="ATP-grasp"/>
</dbReference>
<sequence>MRIGLVLPQKKKRILEHLQQSFAARGIRVNFEDLEMDGAAPGRWDGAVLLSHSQHLFACEEESVEKQRLVDQMQRWEERNKGVPVLDPMRLQRFMSSRPRVVSRMQETIRAQGMDFLRCCPKLDPCHAVQGSLEDTGEGEGQRERQDKGRREGQDEVELKAKEEEVGDFHWSIRMPKSFVLENGADVEFAFKNHSMNLPVVIKPVYDDGRASSHDLFIAWELEEIRKRLHKIVPCLVQEFVPHNKMIYKIYCVGSQLCVIHRKLQQENSEDYRKTISDATKLPASALTAIRDLICQAIAMEFNHDPPGPPRLFGVDVVRRRDTNEFYIVDLNYFPGFHGMNNFPEALRDVIMECVRFTMGARSECELKLDEQV</sequence>
<comment type="similarity">
    <text evidence="2">Belongs to the ITPK1 family.</text>
</comment>
<dbReference type="GO" id="GO:0047325">
    <property type="term" value="F:inositol-3,4,5,6-tetrakisphosphate 1-kinase activity"/>
    <property type="evidence" value="ECO:0007669"/>
    <property type="project" value="InterPro"/>
</dbReference>
<reference evidence="15" key="2">
    <citation type="submission" date="2012-11" db="EMBL/GenBank/DDBJ databases">
        <authorList>
            <person name="Kuo A."/>
            <person name="Curtis B.A."/>
            <person name="Tanifuji G."/>
            <person name="Burki F."/>
            <person name="Gruber A."/>
            <person name="Irimia M."/>
            <person name="Maruyama S."/>
            <person name="Arias M.C."/>
            <person name="Ball S.G."/>
            <person name="Gile G.H."/>
            <person name="Hirakawa Y."/>
            <person name="Hopkins J.F."/>
            <person name="Rensing S.A."/>
            <person name="Schmutz J."/>
            <person name="Symeonidi A."/>
            <person name="Elias M."/>
            <person name="Eveleigh R.J."/>
            <person name="Herman E.K."/>
            <person name="Klute M.J."/>
            <person name="Nakayama T."/>
            <person name="Obornik M."/>
            <person name="Reyes-Prieto A."/>
            <person name="Armbrust E.V."/>
            <person name="Aves S.J."/>
            <person name="Beiko R.G."/>
            <person name="Coutinho P."/>
            <person name="Dacks J.B."/>
            <person name="Durnford D.G."/>
            <person name="Fast N.M."/>
            <person name="Green B.R."/>
            <person name="Grisdale C."/>
            <person name="Hempe F."/>
            <person name="Henrissat B."/>
            <person name="Hoppner M.P."/>
            <person name="Ishida K.-I."/>
            <person name="Kim E."/>
            <person name="Koreny L."/>
            <person name="Kroth P.G."/>
            <person name="Liu Y."/>
            <person name="Malik S.-B."/>
            <person name="Maier U.G."/>
            <person name="McRose D."/>
            <person name="Mock T."/>
            <person name="Neilson J.A."/>
            <person name="Onodera N.T."/>
            <person name="Poole A.M."/>
            <person name="Pritham E.J."/>
            <person name="Richards T.A."/>
            <person name="Rocap G."/>
            <person name="Roy S.W."/>
            <person name="Sarai C."/>
            <person name="Schaack S."/>
            <person name="Shirato S."/>
            <person name="Slamovits C.H."/>
            <person name="Spencer D.F."/>
            <person name="Suzuki S."/>
            <person name="Worden A.Z."/>
            <person name="Zauner S."/>
            <person name="Barry K."/>
            <person name="Bell C."/>
            <person name="Bharti A.K."/>
            <person name="Crow J.A."/>
            <person name="Grimwood J."/>
            <person name="Kramer R."/>
            <person name="Lindquist E."/>
            <person name="Lucas S."/>
            <person name="Salamov A."/>
            <person name="McFadden G.I."/>
            <person name="Lane C.E."/>
            <person name="Keeling P.J."/>
            <person name="Gray M.W."/>
            <person name="Grigoriev I.V."/>
            <person name="Archibald J.M."/>
        </authorList>
    </citation>
    <scope>NUCLEOTIDE SEQUENCE</scope>
    <source>
        <strain evidence="15">CCMP2712</strain>
    </source>
</reference>
<keyword evidence="8" id="KW-0460">Magnesium</keyword>
<dbReference type="GO" id="GO:0052726">
    <property type="term" value="F:inositol-1,3,4-trisphosphate 5-kinase activity"/>
    <property type="evidence" value="ECO:0007669"/>
    <property type="project" value="InterPro"/>
</dbReference>
<evidence type="ECO:0000256" key="1">
    <source>
        <dbReference type="ARBA" id="ARBA00001946"/>
    </source>
</evidence>
<comment type="cofactor">
    <cofactor evidence="1">
        <name>Mg(2+)</name>
        <dbReference type="ChEBI" id="CHEBI:18420"/>
    </cofactor>
</comment>
<dbReference type="GO" id="GO:0005524">
    <property type="term" value="F:ATP binding"/>
    <property type="evidence" value="ECO:0007669"/>
    <property type="project" value="UniProtKB-UniRule"/>
</dbReference>
<evidence type="ECO:0000256" key="4">
    <source>
        <dbReference type="ARBA" id="ARBA00022723"/>
    </source>
</evidence>
<evidence type="ECO:0000256" key="5">
    <source>
        <dbReference type="ARBA" id="ARBA00022741"/>
    </source>
</evidence>
<dbReference type="GO" id="GO:0005737">
    <property type="term" value="C:cytoplasm"/>
    <property type="evidence" value="ECO:0007669"/>
    <property type="project" value="TreeGrafter"/>
</dbReference>
<name>L1J2J3_GUITC</name>
<organism evidence="13">
    <name type="scientific">Guillardia theta (strain CCMP2712)</name>
    <name type="common">Cryptophyte</name>
    <dbReference type="NCBI Taxonomy" id="905079"/>
    <lineage>
        <taxon>Eukaryota</taxon>
        <taxon>Cryptophyceae</taxon>
        <taxon>Pyrenomonadales</taxon>
        <taxon>Geminigeraceae</taxon>
        <taxon>Guillardia</taxon>
    </lineage>
</organism>
<evidence type="ECO:0000256" key="9">
    <source>
        <dbReference type="ARBA" id="ARBA00023235"/>
    </source>
</evidence>
<keyword evidence="5 10" id="KW-0547">Nucleotide-binding</keyword>
<dbReference type="EMBL" id="JH993017">
    <property type="protein sequence ID" value="EKX42295.1"/>
    <property type="molecule type" value="Genomic_DNA"/>
</dbReference>
<gene>
    <name evidence="13" type="ORF">GUITHDRAFT_111570</name>
</gene>
<evidence type="ECO:0000256" key="6">
    <source>
        <dbReference type="ARBA" id="ARBA00022777"/>
    </source>
</evidence>
<dbReference type="Pfam" id="PF05770">
    <property type="entry name" value="Ins134_P3_kin"/>
    <property type="match status" value="2"/>
</dbReference>
<evidence type="ECO:0000256" key="7">
    <source>
        <dbReference type="ARBA" id="ARBA00022840"/>
    </source>
</evidence>
<evidence type="ECO:0000313" key="13">
    <source>
        <dbReference type="EMBL" id="EKX42295.1"/>
    </source>
</evidence>
<dbReference type="GeneID" id="17299019"/>
<evidence type="ECO:0000313" key="14">
    <source>
        <dbReference type="EnsemblProtists" id="EKX42295"/>
    </source>
</evidence>
<keyword evidence="15" id="KW-1185">Reference proteome</keyword>
<evidence type="ECO:0000256" key="8">
    <source>
        <dbReference type="ARBA" id="ARBA00022842"/>
    </source>
</evidence>
<dbReference type="GO" id="GO:0000287">
    <property type="term" value="F:magnesium ion binding"/>
    <property type="evidence" value="ECO:0007669"/>
    <property type="project" value="InterPro"/>
</dbReference>
<feature type="compositionally biased region" description="Basic and acidic residues" evidence="11">
    <location>
        <begin position="140"/>
        <end position="159"/>
    </location>
</feature>
<dbReference type="HOGENOM" id="CLU_742821_0_0_1"/>
<dbReference type="SUPFAM" id="SSF56059">
    <property type="entry name" value="Glutathione synthetase ATP-binding domain-like"/>
    <property type="match status" value="1"/>
</dbReference>
<accession>L1J2J3</accession>
<evidence type="ECO:0000256" key="2">
    <source>
        <dbReference type="ARBA" id="ARBA00009601"/>
    </source>
</evidence>
<dbReference type="Proteomes" id="UP000011087">
    <property type="component" value="Unassembled WGS sequence"/>
</dbReference>
<dbReference type="AlphaFoldDB" id="L1J2J3"/>
<dbReference type="Gene3D" id="3.30.470.20">
    <property type="entry name" value="ATP-grasp fold, B domain"/>
    <property type="match status" value="2"/>
</dbReference>
<dbReference type="GO" id="GO:0032957">
    <property type="term" value="P:inositol trisphosphate metabolic process"/>
    <property type="evidence" value="ECO:0007669"/>
    <property type="project" value="InterPro"/>
</dbReference>
<feature type="domain" description="ATP-grasp" evidence="12">
    <location>
        <begin position="165"/>
        <end position="360"/>
    </location>
</feature>
<dbReference type="PROSITE" id="PS50975">
    <property type="entry name" value="ATP_GRASP"/>
    <property type="match status" value="1"/>
</dbReference>
<keyword evidence="4" id="KW-0479">Metal-binding</keyword>
<keyword evidence="9" id="KW-0413">Isomerase</keyword>
<keyword evidence="6" id="KW-0418">Kinase</keyword>
<dbReference type="PANTHER" id="PTHR14217:SF1">
    <property type="entry name" value="INOSITOL-TETRAKISPHOSPHATE 1-KINASE"/>
    <property type="match status" value="1"/>
</dbReference>
<dbReference type="STRING" id="905079.L1J2J3"/>
<evidence type="ECO:0000256" key="3">
    <source>
        <dbReference type="ARBA" id="ARBA00022679"/>
    </source>
</evidence>
<dbReference type="GO" id="GO:0052725">
    <property type="term" value="F:inositol-1,3,4-trisphosphate 6-kinase activity"/>
    <property type="evidence" value="ECO:0007669"/>
    <property type="project" value="InterPro"/>
</dbReference>
<dbReference type="GO" id="GO:0016853">
    <property type="term" value="F:isomerase activity"/>
    <property type="evidence" value="ECO:0007669"/>
    <property type="project" value="UniProtKB-KW"/>
</dbReference>
<evidence type="ECO:0000256" key="10">
    <source>
        <dbReference type="PROSITE-ProRule" id="PRU00409"/>
    </source>
</evidence>
<reference evidence="14" key="3">
    <citation type="submission" date="2016-03" db="UniProtKB">
        <authorList>
            <consortium name="EnsemblProtists"/>
        </authorList>
    </citation>
    <scope>IDENTIFICATION</scope>
</reference>
<reference evidence="13 15" key="1">
    <citation type="journal article" date="2012" name="Nature">
        <title>Algal genomes reveal evolutionary mosaicism and the fate of nucleomorphs.</title>
        <authorList>
            <consortium name="DOE Joint Genome Institute"/>
            <person name="Curtis B.A."/>
            <person name="Tanifuji G."/>
            <person name="Burki F."/>
            <person name="Gruber A."/>
            <person name="Irimia M."/>
            <person name="Maruyama S."/>
            <person name="Arias M.C."/>
            <person name="Ball S.G."/>
            <person name="Gile G.H."/>
            <person name="Hirakawa Y."/>
            <person name="Hopkins J.F."/>
            <person name="Kuo A."/>
            <person name="Rensing S.A."/>
            <person name="Schmutz J."/>
            <person name="Symeonidi A."/>
            <person name="Elias M."/>
            <person name="Eveleigh R.J."/>
            <person name="Herman E.K."/>
            <person name="Klute M.J."/>
            <person name="Nakayama T."/>
            <person name="Obornik M."/>
            <person name="Reyes-Prieto A."/>
            <person name="Armbrust E.V."/>
            <person name="Aves S.J."/>
            <person name="Beiko R.G."/>
            <person name="Coutinho P."/>
            <person name="Dacks J.B."/>
            <person name="Durnford D.G."/>
            <person name="Fast N.M."/>
            <person name="Green B.R."/>
            <person name="Grisdale C.J."/>
            <person name="Hempel F."/>
            <person name="Henrissat B."/>
            <person name="Hoppner M.P."/>
            <person name="Ishida K."/>
            <person name="Kim E."/>
            <person name="Koreny L."/>
            <person name="Kroth P.G."/>
            <person name="Liu Y."/>
            <person name="Malik S.B."/>
            <person name="Maier U.G."/>
            <person name="McRose D."/>
            <person name="Mock T."/>
            <person name="Neilson J.A."/>
            <person name="Onodera N.T."/>
            <person name="Poole A.M."/>
            <person name="Pritham E.J."/>
            <person name="Richards T.A."/>
            <person name="Rocap G."/>
            <person name="Roy S.W."/>
            <person name="Sarai C."/>
            <person name="Schaack S."/>
            <person name="Shirato S."/>
            <person name="Slamovits C.H."/>
            <person name="Spencer D.F."/>
            <person name="Suzuki S."/>
            <person name="Worden A.Z."/>
            <person name="Zauner S."/>
            <person name="Barry K."/>
            <person name="Bell C."/>
            <person name="Bharti A.K."/>
            <person name="Crow J.A."/>
            <person name="Grimwood J."/>
            <person name="Kramer R."/>
            <person name="Lindquist E."/>
            <person name="Lucas S."/>
            <person name="Salamov A."/>
            <person name="McFadden G.I."/>
            <person name="Lane C.E."/>
            <person name="Keeling P.J."/>
            <person name="Gray M.W."/>
            <person name="Grigoriev I.V."/>
            <person name="Archibald J.M."/>
        </authorList>
    </citation>
    <scope>NUCLEOTIDE SEQUENCE</scope>
    <source>
        <strain evidence="13 15">CCMP2712</strain>
    </source>
</reference>
<dbReference type="InterPro" id="IPR008656">
    <property type="entry name" value="Inositol_tetrakis-P_1-kinase"/>
</dbReference>
<evidence type="ECO:0000256" key="11">
    <source>
        <dbReference type="SAM" id="MobiDB-lite"/>
    </source>
</evidence>
<proteinExistence type="inferred from homology"/>
<feature type="region of interest" description="Disordered" evidence="11">
    <location>
        <begin position="131"/>
        <end position="159"/>
    </location>
</feature>
<keyword evidence="3" id="KW-0808">Transferase</keyword>
<dbReference type="InterPro" id="IPR040464">
    <property type="entry name" value="InsP(3)kin_ATP-grasp"/>
</dbReference>
<evidence type="ECO:0000259" key="12">
    <source>
        <dbReference type="PROSITE" id="PS50975"/>
    </source>
</evidence>
<protein>
    <recommendedName>
        <fullName evidence="12">ATP-grasp domain-containing protein</fullName>
    </recommendedName>
</protein>